<sequence>GSLPARSARRRRRAGCGVVGPGRGARPWEVVGDRPERRVVLRRECARRPGRETRCPAARPRPRDLRPLRRPGVRRVLLDVGAGDARRRGRGGAARDGGTGGTRGGPTGRLAVRGGGDADADAGATGATGTGQGAREASPPDHRPRAADAFAR</sequence>
<feature type="non-terminal residue" evidence="2">
    <location>
        <position position="152"/>
    </location>
</feature>
<proteinExistence type="predicted"/>
<evidence type="ECO:0000256" key="1">
    <source>
        <dbReference type="SAM" id="MobiDB-lite"/>
    </source>
</evidence>
<feature type="compositionally biased region" description="Gly residues" evidence="1">
    <location>
        <begin position="91"/>
        <end position="117"/>
    </location>
</feature>
<name>A0A6J4TW50_9ACTN</name>
<protein>
    <submittedName>
        <fullName evidence="2">Uncharacterized protein</fullName>
    </submittedName>
</protein>
<evidence type="ECO:0000313" key="2">
    <source>
        <dbReference type="EMBL" id="CAA9531957.1"/>
    </source>
</evidence>
<gene>
    <name evidence="2" type="ORF">AVDCRST_MAG30-3880</name>
</gene>
<reference evidence="2" key="1">
    <citation type="submission" date="2020-02" db="EMBL/GenBank/DDBJ databases">
        <authorList>
            <person name="Meier V. D."/>
        </authorList>
    </citation>
    <scope>NUCLEOTIDE SEQUENCE</scope>
    <source>
        <strain evidence="2">AVDCRST_MAG30</strain>
    </source>
</reference>
<feature type="compositionally biased region" description="Low complexity" evidence="1">
    <location>
        <begin position="74"/>
        <end position="83"/>
    </location>
</feature>
<feature type="region of interest" description="Disordered" evidence="1">
    <location>
        <begin position="47"/>
        <end position="152"/>
    </location>
</feature>
<organism evidence="2">
    <name type="scientific">uncultured Solirubrobacteraceae bacterium</name>
    <dbReference type="NCBI Taxonomy" id="1162706"/>
    <lineage>
        <taxon>Bacteria</taxon>
        <taxon>Bacillati</taxon>
        <taxon>Actinomycetota</taxon>
        <taxon>Thermoleophilia</taxon>
        <taxon>Solirubrobacterales</taxon>
        <taxon>Solirubrobacteraceae</taxon>
        <taxon>environmental samples</taxon>
    </lineage>
</organism>
<feature type="compositionally biased region" description="Basic and acidic residues" evidence="1">
    <location>
        <begin position="138"/>
        <end position="152"/>
    </location>
</feature>
<dbReference type="EMBL" id="CADCVS010000511">
    <property type="protein sequence ID" value="CAA9531957.1"/>
    <property type="molecule type" value="Genomic_DNA"/>
</dbReference>
<dbReference type="AlphaFoldDB" id="A0A6J4TW50"/>
<feature type="non-terminal residue" evidence="2">
    <location>
        <position position="1"/>
    </location>
</feature>
<accession>A0A6J4TW50</accession>
<feature type="region of interest" description="Disordered" evidence="1">
    <location>
        <begin position="1"/>
        <end position="25"/>
    </location>
</feature>